<dbReference type="STRING" id="933852.A0A0C2WMK5"/>
<dbReference type="EMBL" id="KN824298">
    <property type="protein sequence ID" value="KIM27503.1"/>
    <property type="molecule type" value="Genomic_DNA"/>
</dbReference>
<dbReference type="SMART" id="SM00389">
    <property type="entry name" value="HOX"/>
    <property type="match status" value="1"/>
</dbReference>
<accession>A0A0C2WMK5</accession>
<reference evidence="10" key="2">
    <citation type="submission" date="2015-01" db="EMBL/GenBank/DDBJ databases">
        <title>Evolutionary Origins and Diversification of the Mycorrhizal Mutualists.</title>
        <authorList>
            <consortium name="DOE Joint Genome Institute"/>
            <consortium name="Mycorrhizal Genomics Consortium"/>
            <person name="Kohler A."/>
            <person name="Kuo A."/>
            <person name="Nagy L.G."/>
            <person name="Floudas D."/>
            <person name="Copeland A."/>
            <person name="Barry K.W."/>
            <person name="Cichocki N."/>
            <person name="Veneault-Fourrey C."/>
            <person name="LaButti K."/>
            <person name="Lindquist E.A."/>
            <person name="Lipzen A."/>
            <person name="Lundell T."/>
            <person name="Morin E."/>
            <person name="Murat C."/>
            <person name="Riley R."/>
            <person name="Ohm R."/>
            <person name="Sun H."/>
            <person name="Tunlid A."/>
            <person name="Henrissat B."/>
            <person name="Grigoriev I.V."/>
            <person name="Hibbett D.S."/>
            <person name="Martin F."/>
        </authorList>
    </citation>
    <scope>NUCLEOTIDE SEQUENCE [LARGE SCALE GENOMIC DNA]</scope>
    <source>
        <strain evidence="10">MAFF 305830</strain>
    </source>
</reference>
<keyword evidence="3 5" id="KW-0371">Homeobox</keyword>
<dbReference type="Pfam" id="PF24818">
    <property type="entry name" value="PH_TRF2_HOY1"/>
    <property type="match status" value="1"/>
</dbReference>
<feature type="compositionally biased region" description="Basic and acidic residues" evidence="7">
    <location>
        <begin position="29"/>
        <end position="40"/>
    </location>
</feature>
<dbReference type="InterPro" id="IPR001356">
    <property type="entry name" value="HD"/>
</dbReference>
<dbReference type="InterPro" id="IPR009057">
    <property type="entry name" value="Homeodomain-like_sf"/>
</dbReference>
<dbReference type="GO" id="GO:0030154">
    <property type="term" value="P:cell differentiation"/>
    <property type="evidence" value="ECO:0007669"/>
    <property type="project" value="TreeGrafter"/>
</dbReference>
<feature type="DNA-binding region" description="Homeobox" evidence="5">
    <location>
        <begin position="42"/>
        <end position="101"/>
    </location>
</feature>
<dbReference type="SUPFAM" id="SSF46689">
    <property type="entry name" value="Homeodomain-like"/>
    <property type="match status" value="1"/>
</dbReference>
<keyword evidence="10" id="KW-1185">Reference proteome</keyword>
<feature type="region of interest" description="Disordered" evidence="7">
    <location>
        <begin position="331"/>
        <end position="403"/>
    </location>
</feature>
<evidence type="ECO:0000259" key="8">
    <source>
        <dbReference type="PROSITE" id="PS50071"/>
    </source>
</evidence>
<dbReference type="GO" id="GO:0000978">
    <property type="term" value="F:RNA polymerase II cis-regulatory region sequence-specific DNA binding"/>
    <property type="evidence" value="ECO:0007669"/>
    <property type="project" value="TreeGrafter"/>
</dbReference>
<evidence type="ECO:0000256" key="2">
    <source>
        <dbReference type="ARBA" id="ARBA00023125"/>
    </source>
</evidence>
<reference evidence="9 10" key="1">
    <citation type="submission" date="2014-04" db="EMBL/GenBank/DDBJ databases">
        <authorList>
            <consortium name="DOE Joint Genome Institute"/>
            <person name="Kuo A."/>
            <person name="Zuccaro A."/>
            <person name="Kohler A."/>
            <person name="Nagy L.G."/>
            <person name="Floudas D."/>
            <person name="Copeland A."/>
            <person name="Barry K.W."/>
            <person name="Cichocki N."/>
            <person name="Veneault-Fourrey C."/>
            <person name="LaButti K."/>
            <person name="Lindquist E.A."/>
            <person name="Lipzen A."/>
            <person name="Lundell T."/>
            <person name="Morin E."/>
            <person name="Murat C."/>
            <person name="Sun H."/>
            <person name="Tunlid A."/>
            <person name="Henrissat B."/>
            <person name="Grigoriev I.V."/>
            <person name="Hibbett D.S."/>
            <person name="Martin F."/>
            <person name="Nordberg H.P."/>
            <person name="Cantor M.N."/>
            <person name="Hua S.X."/>
        </authorList>
    </citation>
    <scope>NUCLEOTIDE SEQUENCE [LARGE SCALE GENOMIC DNA]</scope>
    <source>
        <strain evidence="9 10">MAFF 305830</strain>
    </source>
</reference>
<dbReference type="AlphaFoldDB" id="A0A0C2WMK5"/>
<dbReference type="CDD" id="cd00086">
    <property type="entry name" value="homeodomain"/>
    <property type="match status" value="1"/>
</dbReference>
<dbReference type="OrthoDB" id="6159439at2759"/>
<gene>
    <name evidence="9" type="ORF">M408DRAFT_329958</name>
</gene>
<evidence type="ECO:0000256" key="6">
    <source>
        <dbReference type="RuleBase" id="RU000682"/>
    </source>
</evidence>
<dbReference type="InterPro" id="IPR051000">
    <property type="entry name" value="Homeobox_DNA-bind_prot"/>
</dbReference>
<feature type="region of interest" description="Disordered" evidence="7">
    <location>
        <begin position="1"/>
        <end position="76"/>
    </location>
</feature>
<feature type="domain" description="Homeobox" evidence="8">
    <location>
        <begin position="40"/>
        <end position="100"/>
    </location>
</feature>
<organism evidence="9 10">
    <name type="scientific">Serendipita vermifera MAFF 305830</name>
    <dbReference type="NCBI Taxonomy" id="933852"/>
    <lineage>
        <taxon>Eukaryota</taxon>
        <taxon>Fungi</taxon>
        <taxon>Dikarya</taxon>
        <taxon>Basidiomycota</taxon>
        <taxon>Agaricomycotina</taxon>
        <taxon>Agaricomycetes</taxon>
        <taxon>Sebacinales</taxon>
        <taxon>Serendipitaceae</taxon>
        <taxon>Serendipita</taxon>
    </lineage>
</organism>
<comment type="subcellular location">
    <subcellularLocation>
        <location evidence="1 5 6">Nucleus</location>
    </subcellularLocation>
</comment>
<feature type="region of interest" description="Disordered" evidence="7">
    <location>
        <begin position="615"/>
        <end position="655"/>
    </location>
</feature>
<dbReference type="PANTHER" id="PTHR24324">
    <property type="entry name" value="HOMEOBOX PROTEIN HHEX"/>
    <property type="match status" value="1"/>
</dbReference>
<feature type="compositionally biased region" description="Polar residues" evidence="7">
    <location>
        <begin position="622"/>
        <end position="649"/>
    </location>
</feature>
<evidence type="ECO:0000256" key="1">
    <source>
        <dbReference type="ARBA" id="ARBA00004123"/>
    </source>
</evidence>
<proteinExistence type="predicted"/>
<dbReference type="InterPro" id="IPR057939">
    <property type="entry name" value="TRF2_HOY1_PH"/>
</dbReference>
<feature type="compositionally biased region" description="Low complexity" evidence="7">
    <location>
        <begin position="351"/>
        <end position="377"/>
    </location>
</feature>
<dbReference type="PROSITE" id="PS50071">
    <property type="entry name" value="HOMEOBOX_2"/>
    <property type="match status" value="1"/>
</dbReference>
<dbReference type="Pfam" id="PF00046">
    <property type="entry name" value="Homeodomain"/>
    <property type="match status" value="1"/>
</dbReference>
<dbReference type="PANTHER" id="PTHR24324:SF5">
    <property type="entry name" value="HEMATOPOIETICALLY-EXPRESSED HOMEOBOX PROTEIN HHEX"/>
    <property type="match status" value="1"/>
</dbReference>
<dbReference type="HOGENOM" id="CLU_418657_0_0_1"/>
<dbReference type="Gene3D" id="1.10.10.60">
    <property type="entry name" value="Homeodomain-like"/>
    <property type="match status" value="1"/>
</dbReference>
<dbReference type="GO" id="GO:0006357">
    <property type="term" value="P:regulation of transcription by RNA polymerase II"/>
    <property type="evidence" value="ECO:0007669"/>
    <property type="project" value="TreeGrafter"/>
</dbReference>
<dbReference type="GO" id="GO:0005634">
    <property type="term" value="C:nucleus"/>
    <property type="evidence" value="ECO:0007669"/>
    <property type="project" value="UniProtKB-SubCell"/>
</dbReference>
<dbReference type="Proteomes" id="UP000054097">
    <property type="component" value="Unassembled WGS sequence"/>
</dbReference>
<evidence type="ECO:0000256" key="4">
    <source>
        <dbReference type="ARBA" id="ARBA00023242"/>
    </source>
</evidence>
<name>A0A0C2WMK5_SERVB</name>
<evidence type="ECO:0000313" key="10">
    <source>
        <dbReference type="Proteomes" id="UP000054097"/>
    </source>
</evidence>
<evidence type="ECO:0000256" key="5">
    <source>
        <dbReference type="PROSITE-ProRule" id="PRU00108"/>
    </source>
</evidence>
<sequence length="655" mass="70907">MSQSMSPEGAQAEPSSGAHRRHGSVTTGLHRDADNLLKQRPEKRKRSRVTPEQLIELEREFSTNRTPTGAERKSISDRLGMNERQTQIWFQNRRAKAKHQEAVPATPDRTNADGSAGPSGIQLESFIAQLIREKEPVTLIPCSDLKIGHWTRINPSALHHEVLAYTSQSRQCISWFIRSSGLSFKIEVPFSSISSAQLVDTKTPQLITLVLQLHTVPLFFVQQPDVRMRHGETMADVRKRIGIAPHLPLPNIGATPGEWVASNDWTQNQQASRVLRHELTGPRTSILPGVRGFPKEFGLFQDPPQVESSNPSSLGDLMGLQFGGEVFDRRSNSPTSWWNDPHQLPSAHTPSSYSGYESSSHASQYSISSYASGQQSAHTPASSTHSIPDLGDLNLGHENPSSIAQPVPVHANLGNMPLISEGQRAQSIPAGSHLHQDGLNMPPSASSDLGLGFDAFVGADDLSQNLMAQHAGLQGTQAGFGLQQPQSQGQMGLFSTGQDFLTADVSLSRYAQQRESERRLSDAGIPQQTFPDFGMNPTGSNFGSYASGAINLPFEVDASFGTGMSASAINAYPLQQPPAGTLDDSHLFLQQSGADHTFSNVTSFAPDAFSGTGNPSYGMGQFSGTNPNQAQQISQAQALNNSQPGSRRSSVYGYQ</sequence>
<evidence type="ECO:0000313" key="9">
    <source>
        <dbReference type="EMBL" id="KIM27503.1"/>
    </source>
</evidence>
<evidence type="ECO:0000256" key="7">
    <source>
        <dbReference type="SAM" id="MobiDB-lite"/>
    </source>
</evidence>
<protein>
    <recommendedName>
        <fullName evidence="8">Homeobox domain-containing protein</fullName>
    </recommendedName>
</protein>
<keyword evidence="2 5" id="KW-0238">DNA-binding</keyword>
<keyword evidence="4 5" id="KW-0539">Nucleus</keyword>
<evidence type="ECO:0000256" key="3">
    <source>
        <dbReference type="ARBA" id="ARBA00023155"/>
    </source>
</evidence>